<name>A0ACC1LHV3_9FUNG</name>
<gene>
    <name evidence="1" type="ORF">H4R21_000291</name>
</gene>
<reference evidence="1" key="1">
    <citation type="submission" date="2022-07" db="EMBL/GenBank/DDBJ databases">
        <title>Phylogenomic reconstructions and comparative analyses of Kickxellomycotina fungi.</title>
        <authorList>
            <person name="Reynolds N.K."/>
            <person name="Stajich J.E."/>
            <person name="Barry K."/>
            <person name="Grigoriev I.V."/>
            <person name="Crous P."/>
            <person name="Smith M.E."/>
        </authorList>
    </citation>
    <scope>NUCLEOTIDE SEQUENCE</scope>
    <source>
        <strain evidence="1">BCRC 34780</strain>
    </source>
</reference>
<evidence type="ECO:0000313" key="1">
    <source>
        <dbReference type="EMBL" id="KAJ2807915.1"/>
    </source>
</evidence>
<keyword evidence="2" id="KW-1185">Reference proteome</keyword>
<proteinExistence type="predicted"/>
<sequence length="1179" mass="129126">MAVLSRRDCKADNVAPAEGGSNQRTPLKAKSATAGTVDSAVTETDARVKQRMSEAAWIRKDASLYGIDAVLNLAKPQDAGTVNAAEAAVEHIVKQLEGALVAGAQVPDAELPCLEPDGLRARLKDAAENHAKLAQIARQWTHNFTAFMKPDGVATRREEFMYPPVSAFILYVQRHIKDLHAPSDFDEGERVDIALFNCPASDDARAHLGRDTLDFFAIIECKKHQDSKVEYEEALDQLIDYTRHVYRVQYNRRFAWALSVCGTNVYAVAMLHDTVLVSPAMDVAKPAGRKRFVELLVNWAVCDDVQAGYDPTIVLGPNKNHYRIECRDEDGNVHWYKTTECVVAADSMIGRHTRCFLARPDGVGGGNNDVVVIKDAFAASSPPPNDKVRNEISHLRKIKKEFEGKKLDFMYPELVHGGDVVLPTGGSRVSNIAANSTNGFDDNTDGIFSLMGATREDVPLPSDDGVNEERSWTQQPYRVHRRLAMKPYGGHLKKGEDPAELIVVLAEAMRCHTAIHTQCGILHRDISPNNILVVDGSDGLLHGLLIDFDYAIPLDEDGYSGRPGRSGSLPYMSIGNLEYAGQMQSALDDWEALLYTLCMWGTRGLTSDDRNADKRGLTKLPISQWSVDHPSVIASNKRRHMHSAESFKSNILDCFHSKCKGLKPLANDLHTALFLHKECAGAAVQRRDLDIPDADNYNPNIDSDTQSEAEEQDASKAEDPLVKRRKHESDIVQALSKMMAKHDRLAKGTLQKALSKQTAAGPSIMQDTVWTMETLNMEDGCQEVCLAVNRNMQMEDRRLLAGLRTAFPQVATVQLSIRKGSGDCAEDVDAAIGGFVCAVRRLFPNATTFGVSSSIVFGADEAHMEAHAGRLADTFVELICNSAATLQTIHIEANDPRLLVHLVQRPSLDVVEYPALTRVTVGCVDRTGVVGRTALAGALFPNLRRLVLARAYPFAGDVVFRGNYDRPEHLSLQLDASDVAVLHSQRALARGRLPKVAHLELALVGPWPDAQLAALAAAAPLAAPAVCNLQLCLPLGLPPAAALVPDGSLDKLRYLRVADLPLAVPDVLHLLRRLPTLAQLVYEPDAVGEPTPPVADLVARHYPLAPRLRHVVFGMGACASIEHSAQHALLLAVLCPAIACVRWSHTSADFADHCTALMDTDDYAPHADRLQPVDWEKRR</sequence>
<protein>
    <submittedName>
        <fullName evidence="1">Uncharacterized protein</fullName>
    </submittedName>
</protein>
<comment type="caution">
    <text evidence="1">The sequence shown here is derived from an EMBL/GenBank/DDBJ whole genome shotgun (WGS) entry which is preliminary data.</text>
</comment>
<accession>A0ACC1LHV3</accession>
<evidence type="ECO:0000313" key="2">
    <source>
        <dbReference type="Proteomes" id="UP001140087"/>
    </source>
</evidence>
<dbReference type="Proteomes" id="UP001140087">
    <property type="component" value="Unassembled WGS sequence"/>
</dbReference>
<organism evidence="1 2">
    <name type="scientific">Coemansia helicoidea</name>
    <dbReference type="NCBI Taxonomy" id="1286919"/>
    <lineage>
        <taxon>Eukaryota</taxon>
        <taxon>Fungi</taxon>
        <taxon>Fungi incertae sedis</taxon>
        <taxon>Zoopagomycota</taxon>
        <taxon>Kickxellomycotina</taxon>
        <taxon>Kickxellomycetes</taxon>
        <taxon>Kickxellales</taxon>
        <taxon>Kickxellaceae</taxon>
        <taxon>Coemansia</taxon>
    </lineage>
</organism>
<dbReference type="EMBL" id="JANBUN010000025">
    <property type="protein sequence ID" value="KAJ2807915.1"/>
    <property type="molecule type" value="Genomic_DNA"/>
</dbReference>